<feature type="compositionally biased region" description="Polar residues" evidence="1">
    <location>
        <begin position="1391"/>
        <end position="1400"/>
    </location>
</feature>
<feature type="compositionally biased region" description="Basic and acidic residues" evidence="1">
    <location>
        <begin position="1380"/>
        <end position="1390"/>
    </location>
</feature>
<feature type="compositionally biased region" description="Basic and acidic residues" evidence="1">
    <location>
        <begin position="1431"/>
        <end position="1443"/>
    </location>
</feature>
<dbReference type="Proteomes" id="UP000694941">
    <property type="component" value="Unplaced"/>
</dbReference>
<evidence type="ECO:0000256" key="1">
    <source>
        <dbReference type="SAM" id="MobiDB-lite"/>
    </source>
</evidence>
<sequence>MPLEMLDNDFLFWALIEGKEPSHKICCVFSSDSHPESLKKYLATQAIQNSLLCAKDLGQQHVNKYVEERLMVPVQDDRPKVSIHASIQTLAHFLSEELLPLAPNNKEIVVAGGFRKKFEIRSSKRTTNVTPLRSTHEEDSLSGRDRYLLEHYRKVHIKQRNYEDSFSEDEQENNEGAKLEQLLLDDCSLSQDTDEEDIEMRTKGTHLSPNNPTEYNSLENGHVTTSKNELERSLKSSQKSSKSVMTNGEDSLDLAPSCNGDDANDINRLSPPVHKMTHALSVPTKNVEEQTSLYSENSKADNGRKGIDSHSFNENSGRYFTNGNVTQPVQRFDCNSSDSQTLKNVDDNEKHSSDLIWEKNEDHRYEIMNEKPDSFIIKKCKYEETYNAEHLLPRKMGTIVNLEDKLDSERMITSLDIQDQPHSKKVETLTNIENIHDSDKIETPVNLENKHDYVRMEIVANIEDKLVYQRLETATDEKDKPSSETIKTTSDVEGKPYSESTDTAVNMEDKPYSESTDTAVNMEDKPYSESTDSAVNMEDKSTSEMTGTAINMEDKATSEMAGIADNMEDKSTSEMTRTAVNMEDKPDSEMIEMTVDMEGKPDSEIVGTAVDMEDNLSFEVLETDVNMDDKSDSEMIKMAVDMEGEPDSEMVETTIAKGDESGLQIATTVNVEDKPDFEEIETDAAVKDKPNNERTAITINKEDKLDSVRMEAFTNLNQNSLPEKLEITVDVIKRKENVSQVGAKLKTSNIEESCISERIEQVSTEKFNSNKENVANIGDDIISTNSDSLVNEKNPELTKFDSIKGISESQKSKTENELQCLKLRELDKTVPEEPELLKPVSPICTSKPVTESSTRVEIVEDVSIKNTEQSGSLLTEIHEDSDNDLIPLRIKEVPSGKEKEIPDITDEVFISYANSRIPSGNDLLEWEMIQKEVAEITSMMKSEFVIIKPISPLPSTPPPHPRFDHQYTQSVPEFFVDDGDNQHKADPPHGCYPAKKKKRRKHCEKKFLGQANEIESNTSTTENMQTSEEMEENVDLDENSSRYLSHQQSEGFELSHDIISESTPLEHPKTNHLWNTENLCKHIGNTSLLTGDRSRTSHMLANNQHSSLPSCSNKNMNPSSCTNKIKADILHDSFNSSFKISLQLPDVDKLDHKITAVHLELNTENREFNLTCDQQPSYSNQEGCQNFLRTSYVQKNKSVDNLPAQQVENDLHQHQQPEQADNSKQQRWKFDEPFQTNQWKMDKVVHKQHFKCPEGFTAQVKVPCQEHRESKNRENKTKSLEKPKLSTLNKQYIPNTESEITSDVSSREILNRNKSLPQLQTHEISRTITSPRNILKKRKILRKENIINDSDFFPLKNSVKKISRLSVFKSNMIKASLKGEKNKQSVEINKDNSTSETPLNSTILNNMQFTDKKIYDTKIKDQPNTHLSSKKALDKKSNHKSENFLKPISPLPETPSKIRLASKEQSSESQPEKLCSSSLPKNLCQKFTESKSTRSFTEKRTLELSHNESQKLITSLPNSNSLKSWTDLNSEEGKSILSGVEEVVLKPITEPDFPGNNSTLHGNVLLDSSLETAADSDTRSKSVTKVPEIIIENIPKGSVKQGNAVEVVHTQEEISLSSSKIPSHTNYLDHGKRKCHSDIESEAAKGNCIQISKKMCHGISSLKTFQGSFVLKLSEKEKKCYWKLPHEEMHTSPSIEKCLMKLYSNGKTIEDRNQSRNDFLAIVGNPKVISSVRFLVHSLISYLHNSPKNPFIDFLSQNSKPPIICHLETSLLECLLYLEEKKKKHLRNMMGALMISVKSAVFARKKFNLLFGLAALSRVYAALCRHQGLLEEARIFCYDVLYRNIPFSSFVVAAVVGVWPEVLYSTGEGESSTLREVFGYLILCKPSKLNQTLHKQVSDVLEKLCNLKVNYLDATSLAKHILKDICEQKHQNTVSSSKVFELSKAVELLARREGWEWTNNVLIRELLWPVLQQWSVRSQCLEENKESVNEIKVVFVLKLFGSLCQLCPLKDRENIQGIMVPLQTLLQSEGVSWDILEAAFTSLLYLSSYNNNIVSNVIEKWVPHHLNDFSVEVKKLLEEYQL</sequence>
<feature type="region of interest" description="Disordered" evidence="1">
    <location>
        <begin position="473"/>
        <end position="545"/>
    </location>
</feature>
<keyword evidence="3" id="KW-1185">Reference proteome</keyword>
<dbReference type="InterPro" id="IPR016024">
    <property type="entry name" value="ARM-type_fold"/>
</dbReference>
<dbReference type="Pfam" id="PF25817">
    <property type="entry name" value="ICE1_C"/>
    <property type="match status" value="1"/>
</dbReference>
<feature type="compositionally biased region" description="Basic and acidic residues" evidence="1">
    <location>
        <begin position="473"/>
        <end position="482"/>
    </location>
</feature>
<feature type="region of interest" description="Disordered" evidence="1">
    <location>
        <begin position="192"/>
        <end position="256"/>
    </location>
</feature>
<feature type="compositionally biased region" description="Basic and acidic residues" evidence="1">
    <location>
        <begin position="298"/>
        <end position="308"/>
    </location>
</feature>
<feature type="compositionally biased region" description="Polar residues" evidence="1">
    <location>
        <begin position="1013"/>
        <end position="1027"/>
    </location>
</feature>
<feature type="region of interest" description="Disordered" evidence="1">
    <location>
        <begin position="1009"/>
        <end position="1031"/>
    </location>
</feature>
<reference evidence="4" key="1">
    <citation type="submission" date="2025-08" db="UniProtKB">
        <authorList>
            <consortium name="RefSeq"/>
        </authorList>
    </citation>
    <scope>IDENTIFICATION</scope>
    <source>
        <tissue evidence="4">Muscle</tissue>
    </source>
</reference>
<dbReference type="RefSeq" id="XP_022243184.1">
    <property type="nucleotide sequence ID" value="XM_022387476.1"/>
</dbReference>
<proteinExistence type="predicted"/>
<evidence type="ECO:0000259" key="2">
    <source>
        <dbReference type="Pfam" id="PF25817"/>
    </source>
</evidence>
<feature type="region of interest" description="Disordered" evidence="1">
    <location>
        <begin position="1420"/>
        <end position="1478"/>
    </location>
</feature>
<organism evidence="3 4">
    <name type="scientific">Limulus polyphemus</name>
    <name type="common">Atlantic horseshoe crab</name>
    <dbReference type="NCBI Taxonomy" id="6850"/>
    <lineage>
        <taxon>Eukaryota</taxon>
        <taxon>Metazoa</taxon>
        <taxon>Ecdysozoa</taxon>
        <taxon>Arthropoda</taxon>
        <taxon>Chelicerata</taxon>
        <taxon>Merostomata</taxon>
        <taxon>Xiphosura</taxon>
        <taxon>Limulidae</taxon>
        <taxon>Limulus</taxon>
    </lineage>
</organism>
<feature type="compositionally biased region" description="Polar residues" evidence="1">
    <location>
        <begin position="205"/>
        <end position="227"/>
    </location>
</feature>
<feature type="region of interest" description="Disordered" evidence="1">
    <location>
        <begin position="295"/>
        <end position="324"/>
    </location>
</feature>
<name>A0ABM1SHS9_LIMPO</name>
<dbReference type="InterPro" id="IPR057881">
    <property type="entry name" value="ICE1_C"/>
</dbReference>
<evidence type="ECO:0000313" key="3">
    <source>
        <dbReference type="Proteomes" id="UP000694941"/>
    </source>
</evidence>
<feature type="domain" description="Little elongation complex subunit 1 C-terminal" evidence="2">
    <location>
        <begin position="1936"/>
        <end position="2070"/>
    </location>
</feature>
<feature type="region of interest" description="Disordered" evidence="1">
    <location>
        <begin position="1380"/>
        <end position="1400"/>
    </location>
</feature>
<dbReference type="SUPFAM" id="SSF48371">
    <property type="entry name" value="ARM repeat"/>
    <property type="match status" value="1"/>
</dbReference>
<feature type="region of interest" description="Disordered" evidence="1">
    <location>
        <begin position="1495"/>
        <end position="1524"/>
    </location>
</feature>
<accession>A0ABM1SHS9</accession>
<dbReference type="GeneID" id="111086068"/>
<evidence type="ECO:0000313" key="4">
    <source>
        <dbReference type="RefSeq" id="XP_022243184.1"/>
    </source>
</evidence>
<protein>
    <submittedName>
        <fullName evidence="4">Uncharacterized protein LOC111086068</fullName>
    </submittedName>
</protein>
<feature type="compositionally biased region" description="Basic and acidic residues" evidence="1">
    <location>
        <begin position="1495"/>
        <end position="1509"/>
    </location>
</feature>
<feature type="region of interest" description="Disordered" evidence="1">
    <location>
        <begin position="1264"/>
        <end position="1283"/>
    </location>
</feature>
<gene>
    <name evidence="4" type="primary">LOC111086068</name>
</gene>
<feature type="region of interest" description="Disordered" evidence="1">
    <location>
        <begin position="977"/>
        <end position="997"/>
    </location>
</feature>
<feature type="compositionally biased region" description="Polar residues" evidence="1">
    <location>
        <begin position="310"/>
        <end position="324"/>
    </location>
</feature>
<feature type="compositionally biased region" description="Polar residues" evidence="1">
    <location>
        <begin position="1510"/>
        <end position="1524"/>
    </location>
</feature>